<dbReference type="Proteomes" id="UP001399917">
    <property type="component" value="Unassembled WGS sequence"/>
</dbReference>
<proteinExistence type="inferred from homology"/>
<dbReference type="EMBL" id="BAABDF010000003">
    <property type="protein sequence ID" value="GAA3858987.1"/>
    <property type="molecule type" value="Genomic_DNA"/>
</dbReference>
<dbReference type="InterPro" id="IPR006300">
    <property type="entry name" value="FlgB"/>
</dbReference>
<dbReference type="NCBIfam" id="NF009270">
    <property type="entry name" value="PRK12627.1"/>
    <property type="match status" value="1"/>
</dbReference>
<comment type="subunit">
    <text evidence="6">The basal body constitutes a major portion of the flagellar organelle and consists of a number of rings mounted on a central rod.</text>
</comment>
<gene>
    <name evidence="8" type="ORF">GCM10022404_07260</name>
</gene>
<comment type="similarity">
    <text evidence="2 6">Belongs to the flagella basal body rod proteins family.</text>
</comment>
<evidence type="ECO:0000256" key="6">
    <source>
        <dbReference type="PIRNR" id="PIRNR002889"/>
    </source>
</evidence>
<dbReference type="RefSeq" id="WP_344843598.1">
    <property type="nucleotide sequence ID" value="NZ_BAABDF010000003.1"/>
</dbReference>
<evidence type="ECO:0000256" key="5">
    <source>
        <dbReference type="ARBA" id="ARBA00024934"/>
    </source>
</evidence>
<keyword evidence="9" id="KW-1185">Reference proteome</keyword>
<protein>
    <recommendedName>
        <fullName evidence="3 6">Flagellar basal body rod protein FlgB</fullName>
    </recommendedName>
</protein>
<evidence type="ECO:0000256" key="3">
    <source>
        <dbReference type="ARBA" id="ARBA00014376"/>
    </source>
</evidence>
<dbReference type="InterPro" id="IPR001444">
    <property type="entry name" value="Flag_bb_rod_N"/>
</dbReference>
<comment type="subcellular location">
    <subcellularLocation>
        <location evidence="1 6">Bacterial flagellum basal body</location>
    </subcellularLocation>
</comment>
<evidence type="ECO:0000256" key="2">
    <source>
        <dbReference type="ARBA" id="ARBA00009677"/>
    </source>
</evidence>
<evidence type="ECO:0000256" key="4">
    <source>
        <dbReference type="ARBA" id="ARBA00023143"/>
    </source>
</evidence>
<evidence type="ECO:0000313" key="8">
    <source>
        <dbReference type="EMBL" id="GAA3858987.1"/>
    </source>
</evidence>
<evidence type="ECO:0000256" key="1">
    <source>
        <dbReference type="ARBA" id="ARBA00004117"/>
    </source>
</evidence>
<dbReference type="NCBIfam" id="TIGR01396">
    <property type="entry name" value="FlgB"/>
    <property type="match status" value="1"/>
</dbReference>
<organism evidence="8 9">
    <name type="scientific">Celeribacter arenosi</name>
    <dbReference type="NCBI Taxonomy" id="792649"/>
    <lineage>
        <taxon>Bacteria</taxon>
        <taxon>Pseudomonadati</taxon>
        <taxon>Pseudomonadota</taxon>
        <taxon>Alphaproteobacteria</taxon>
        <taxon>Rhodobacterales</taxon>
        <taxon>Roseobacteraceae</taxon>
        <taxon>Celeribacter</taxon>
    </lineage>
</organism>
<comment type="caution">
    <text evidence="8">The sequence shown here is derived from an EMBL/GenBank/DDBJ whole genome shotgun (WGS) entry which is preliminary data.</text>
</comment>
<feature type="domain" description="Flagellar basal body rod protein N-terminal" evidence="7">
    <location>
        <begin position="19"/>
        <end position="38"/>
    </location>
</feature>
<keyword evidence="4 6" id="KW-0975">Bacterial flagellum</keyword>
<evidence type="ECO:0000313" key="9">
    <source>
        <dbReference type="Proteomes" id="UP001399917"/>
    </source>
</evidence>
<evidence type="ECO:0000259" key="7">
    <source>
        <dbReference type="Pfam" id="PF00460"/>
    </source>
</evidence>
<name>A0ABP7JXV7_9RHOB</name>
<reference evidence="9" key="1">
    <citation type="journal article" date="2019" name="Int. J. Syst. Evol. Microbiol.">
        <title>The Global Catalogue of Microorganisms (GCM) 10K type strain sequencing project: providing services to taxonomists for standard genome sequencing and annotation.</title>
        <authorList>
            <consortium name="The Broad Institute Genomics Platform"/>
            <consortium name="The Broad Institute Genome Sequencing Center for Infectious Disease"/>
            <person name="Wu L."/>
            <person name="Ma J."/>
        </authorList>
    </citation>
    <scope>NUCLEOTIDE SEQUENCE [LARGE SCALE GENOMIC DNA]</scope>
    <source>
        <strain evidence="9">JCM 17190</strain>
    </source>
</reference>
<dbReference type="PIRSF" id="PIRSF002889">
    <property type="entry name" value="Rod_FlgB"/>
    <property type="match status" value="1"/>
</dbReference>
<accession>A0ABP7JXV7</accession>
<sequence length="129" mass="13893">MFNNLNIFRMASGLADHATARQEIIAKNIANADTPGYRAQDVADFASVVANETPQTTLRATRQGHLSATDSGVNFGAMIDSPDSSSPNGNTVSLESEMMKAAEVRHQHDLALTTYKSSLTILKLSIGRR</sequence>
<comment type="function">
    <text evidence="5 6">Structural component of flagellum, the bacterial motility apparatus. Part of the rod structure of flagellar basal body.</text>
</comment>
<dbReference type="Pfam" id="PF00460">
    <property type="entry name" value="Flg_bb_rod"/>
    <property type="match status" value="1"/>
</dbReference>